<organism evidence="2 3">
    <name type="scientific">Paractinoplanes rishiriensis</name>
    <dbReference type="NCBI Taxonomy" id="1050105"/>
    <lineage>
        <taxon>Bacteria</taxon>
        <taxon>Bacillati</taxon>
        <taxon>Actinomycetota</taxon>
        <taxon>Actinomycetes</taxon>
        <taxon>Micromonosporales</taxon>
        <taxon>Micromonosporaceae</taxon>
        <taxon>Paractinoplanes</taxon>
    </lineage>
</organism>
<evidence type="ECO:0000313" key="2">
    <source>
        <dbReference type="EMBL" id="GIE94417.1"/>
    </source>
</evidence>
<evidence type="ECO:0000313" key="3">
    <source>
        <dbReference type="Proteomes" id="UP000636960"/>
    </source>
</evidence>
<keyword evidence="1" id="KW-1133">Transmembrane helix</keyword>
<dbReference type="RefSeq" id="WP_203780732.1">
    <property type="nucleotide sequence ID" value="NZ_BOMV01000013.1"/>
</dbReference>
<dbReference type="Proteomes" id="UP000636960">
    <property type="component" value="Unassembled WGS sequence"/>
</dbReference>
<protein>
    <recommendedName>
        <fullName evidence="4">DUF4760 domain-containing protein</fullName>
    </recommendedName>
</protein>
<keyword evidence="3" id="KW-1185">Reference proteome</keyword>
<proteinExistence type="predicted"/>
<feature type="transmembrane region" description="Helical" evidence="1">
    <location>
        <begin position="20"/>
        <end position="41"/>
    </location>
</feature>
<evidence type="ECO:0008006" key="4">
    <source>
        <dbReference type="Google" id="ProtNLM"/>
    </source>
</evidence>
<dbReference type="AlphaFoldDB" id="A0A919MZY8"/>
<name>A0A919MZY8_9ACTN</name>
<comment type="caution">
    <text evidence="2">The sequence shown here is derived from an EMBL/GenBank/DDBJ whole genome shotgun (WGS) entry which is preliminary data.</text>
</comment>
<keyword evidence="1" id="KW-0812">Transmembrane</keyword>
<accession>A0A919MZY8</accession>
<gene>
    <name evidence="2" type="ORF">Ari01nite_18820</name>
</gene>
<reference evidence="2" key="1">
    <citation type="submission" date="2021-01" db="EMBL/GenBank/DDBJ databases">
        <title>Whole genome shotgun sequence of Actinoplanes rishiriensis NBRC 108556.</title>
        <authorList>
            <person name="Komaki H."/>
            <person name="Tamura T."/>
        </authorList>
    </citation>
    <scope>NUCLEOTIDE SEQUENCE</scope>
    <source>
        <strain evidence="2">NBRC 108556</strain>
    </source>
</reference>
<keyword evidence="1" id="KW-0472">Membrane</keyword>
<dbReference type="EMBL" id="BOMV01000013">
    <property type="protein sequence ID" value="GIE94417.1"/>
    <property type="molecule type" value="Genomic_DNA"/>
</dbReference>
<evidence type="ECO:0000256" key="1">
    <source>
        <dbReference type="SAM" id="Phobius"/>
    </source>
</evidence>
<sequence>MTRASSTIDLLDLLGLAADLAAVALSLLSLGVAVGGVILVLRQIRQAQEQLRLDQRATFVGMLLQLDAAFADLAHHRDWVNKQHKKPVQNQDTLWDIVPYLAVFERVAMAVAEKLLSYERVYQFYSSRLRRLLRTKKARHLLITQPHGWALLIRFIVDLDKYASEAKLNPIVVKHAPPVRESAADRDEEFLAQLRNPS</sequence>